<evidence type="ECO:0000256" key="1">
    <source>
        <dbReference type="SAM" id="MobiDB-lite"/>
    </source>
</evidence>
<feature type="compositionally biased region" description="Basic and acidic residues" evidence="1">
    <location>
        <begin position="76"/>
        <end position="85"/>
    </location>
</feature>
<organism evidence="2 3">
    <name type="scientific">Protopolystoma xenopodis</name>
    <dbReference type="NCBI Taxonomy" id="117903"/>
    <lineage>
        <taxon>Eukaryota</taxon>
        <taxon>Metazoa</taxon>
        <taxon>Spiralia</taxon>
        <taxon>Lophotrochozoa</taxon>
        <taxon>Platyhelminthes</taxon>
        <taxon>Monogenea</taxon>
        <taxon>Polyopisthocotylea</taxon>
        <taxon>Polystomatidea</taxon>
        <taxon>Polystomatidae</taxon>
        <taxon>Protopolystoma</taxon>
    </lineage>
</organism>
<name>A0A448XMQ6_9PLAT</name>
<feature type="region of interest" description="Disordered" evidence="1">
    <location>
        <begin position="1"/>
        <end position="103"/>
    </location>
</feature>
<evidence type="ECO:0000313" key="3">
    <source>
        <dbReference type="Proteomes" id="UP000784294"/>
    </source>
</evidence>
<protein>
    <submittedName>
        <fullName evidence="2">Uncharacterized protein</fullName>
    </submittedName>
</protein>
<dbReference type="EMBL" id="CAAALY010264823">
    <property type="protein sequence ID" value="VEL40420.1"/>
    <property type="molecule type" value="Genomic_DNA"/>
</dbReference>
<dbReference type="AlphaFoldDB" id="A0A448XMQ6"/>
<sequence>MTDRLRFDIVLQPQKVPPSQASDSPSTSLESDLAPPQPFASPPATSCPASTPPTRPGLAGEEQPENGRGEVATASRPHDRDHEEEVNMSESVPGRESDLPDWNAICGPATGLVRRASEAQIQLTAP</sequence>
<keyword evidence="3" id="KW-1185">Reference proteome</keyword>
<evidence type="ECO:0000313" key="2">
    <source>
        <dbReference type="EMBL" id="VEL40420.1"/>
    </source>
</evidence>
<reference evidence="2" key="1">
    <citation type="submission" date="2018-11" db="EMBL/GenBank/DDBJ databases">
        <authorList>
            <consortium name="Pathogen Informatics"/>
        </authorList>
    </citation>
    <scope>NUCLEOTIDE SEQUENCE</scope>
</reference>
<gene>
    <name evidence="2" type="ORF">PXEA_LOCUS33860</name>
</gene>
<accession>A0A448XMQ6</accession>
<proteinExistence type="predicted"/>
<comment type="caution">
    <text evidence="2">The sequence shown here is derived from an EMBL/GenBank/DDBJ whole genome shotgun (WGS) entry which is preliminary data.</text>
</comment>
<dbReference type="Proteomes" id="UP000784294">
    <property type="component" value="Unassembled WGS sequence"/>
</dbReference>
<feature type="compositionally biased region" description="Polar residues" evidence="1">
    <location>
        <begin position="17"/>
        <end position="30"/>
    </location>
</feature>